<dbReference type="Proteomes" id="UP000198508">
    <property type="component" value="Unassembled WGS sequence"/>
</dbReference>
<sequence length="289" mass="33066">MRWSQIAVGNYPYTMYSFNYFLESMKRLGVDRIEVWAAGPHFYLDDFDYFRMKEFAGKIRRAGVKAVCLTPEQCQYPVSISVEDPVMRRRSLNYFKKAIDAAELLECPKVLVTPGRSMLDYSRETGVAICIDSLNRLAEYAIRRNVTLVLEALARTTTFIAHRPEELKVLLDGAGNPPNLLPMLDTDGAAREGLRPRDFFRLFGEMLAHIHFTDGYPGGHVVLGQGRLDMNGYLEEIDSAGYQGYIALELLDRQYYLEPEQAVKDSLEFFRRYEYNSKLLFAGGDSDDN</sequence>
<keyword evidence="3" id="KW-1185">Reference proteome</keyword>
<dbReference type="RefSeq" id="WP_092365409.1">
    <property type="nucleotide sequence ID" value="NZ_DAINWJ010000367.1"/>
</dbReference>
<accession>A0A1I0HJM6</accession>
<dbReference type="Pfam" id="PF01261">
    <property type="entry name" value="AP_endonuc_2"/>
    <property type="match status" value="1"/>
</dbReference>
<dbReference type="SUPFAM" id="SSF51658">
    <property type="entry name" value="Xylose isomerase-like"/>
    <property type="match status" value="1"/>
</dbReference>
<gene>
    <name evidence="2" type="ORF">SAMN05216313_11633</name>
</gene>
<dbReference type="Gene3D" id="3.20.20.150">
    <property type="entry name" value="Divalent-metal-dependent TIM barrel enzymes"/>
    <property type="match status" value="1"/>
</dbReference>
<evidence type="ECO:0000313" key="2">
    <source>
        <dbReference type="EMBL" id="SET83281.1"/>
    </source>
</evidence>
<dbReference type="InterPro" id="IPR050312">
    <property type="entry name" value="IolE/XylAMocC-like"/>
</dbReference>
<dbReference type="PANTHER" id="PTHR12110">
    <property type="entry name" value="HYDROXYPYRUVATE ISOMERASE"/>
    <property type="match status" value="1"/>
</dbReference>
<dbReference type="InterPro" id="IPR013022">
    <property type="entry name" value="Xyl_isomerase-like_TIM-brl"/>
</dbReference>
<evidence type="ECO:0000259" key="1">
    <source>
        <dbReference type="Pfam" id="PF01261"/>
    </source>
</evidence>
<dbReference type="InterPro" id="IPR036237">
    <property type="entry name" value="Xyl_isomerase-like_sf"/>
</dbReference>
<dbReference type="EMBL" id="FOIM01000016">
    <property type="protein sequence ID" value="SET83281.1"/>
    <property type="molecule type" value="Genomic_DNA"/>
</dbReference>
<feature type="domain" description="Xylose isomerase-like TIM barrel" evidence="1">
    <location>
        <begin position="24"/>
        <end position="272"/>
    </location>
</feature>
<dbReference type="STRING" id="460384.SAMN05216313_11633"/>
<name>A0A1I0HJM6_9FIRM</name>
<evidence type="ECO:0000313" key="3">
    <source>
        <dbReference type="Proteomes" id="UP000198508"/>
    </source>
</evidence>
<proteinExistence type="predicted"/>
<reference evidence="3" key="1">
    <citation type="submission" date="2016-10" db="EMBL/GenBank/DDBJ databases">
        <authorList>
            <person name="Varghese N."/>
            <person name="Submissions S."/>
        </authorList>
    </citation>
    <scope>NUCLEOTIDE SEQUENCE [LARGE SCALE GENOMIC DNA]</scope>
    <source>
        <strain evidence="3">NLAE-zl-G277</strain>
    </source>
</reference>
<organism evidence="2 3">
    <name type="scientific">Enterocloster lavalensis</name>
    <dbReference type="NCBI Taxonomy" id="460384"/>
    <lineage>
        <taxon>Bacteria</taxon>
        <taxon>Bacillati</taxon>
        <taxon>Bacillota</taxon>
        <taxon>Clostridia</taxon>
        <taxon>Lachnospirales</taxon>
        <taxon>Lachnospiraceae</taxon>
        <taxon>Enterocloster</taxon>
    </lineage>
</organism>
<protein>
    <submittedName>
        <fullName evidence="2">Protein FrlC</fullName>
    </submittedName>
</protein>
<dbReference type="AlphaFoldDB" id="A0A1I0HJM6"/>